<keyword evidence="6 10" id="KW-0547">Nucleotide-binding</keyword>
<evidence type="ECO:0000256" key="7">
    <source>
        <dbReference type="ARBA" id="ARBA00022840"/>
    </source>
</evidence>
<dbReference type="NCBIfam" id="NF000840">
    <property type="entry name" value="PRK00071.1-3"/>
    <property type="match status" value="1"/>
</dbReference>
<dbReference type="InterPro" id="IPR005248">
    <property type="entry name" value="NadD/NMNAT"/>
</dbReference>
<keyword evidence="8 10" id="KW-0520">NAD</keyword>
<evidence type="ECO:0000256" key="1">
    <source>
        <dbReference type="ARBA" id="ARBA00002324"/>
    </source>
</evidence>
<dbReference type="Pfam" id="PF01467">
    <property type="entry name" value="CTP_transf_like"/>
    <property type="match status" value="1"/>
</dbReference>
<gene>
    <name evidence="11" type="primary">nadD_1</name>
    <name evidence="10" type="synonym">nadD</name>
    <name evidence="11" type="ORF">CROST_018250</name>
</gene>
<name>A0A1S8LAA5_9CLOT</name>
<evidence type="ECO:0000256" key="6">
    <source>
        <dbReference type="ARBA" id="ARBA00022741"/>
    </source>
</evidence>
<evidence type="ECO:0000256" key="9">
    <source>
        <dbReference type="ARBA" id="ARBA00048721"/>
    </source>
</evidence>
<dbReference type="AlphaFoldDB" id="A0A1S8LAA5"/>
<dbReference type="STRING" id="84029.CROST_14810"/>
<reference evidence="11 12" key="1">
    <citation type="submission" date="2022-04" db="EMBL/GenBank/DDBJ databases">
        <title>Genome sequence of C. roseum typestrain.</title>
        <authorList>
            <person name="Poehlein A."/>
            <person name="Schoch T."/>
            <person name="Duerre P."/>
            <person name="Daniel R."/>
        </authorList>
    </citation>
    <scope>NUCLEOTIDE SEQUENCE [LARGE SCALE GENOMIC DNA]</scope>
    <source>
        <strain evidence="11 12">DSM 7320</strain>
    </source>
</reference>
<dbReference type="SUPFAM" id="SSF52374">
    <property type="entry name" value="Nucleotidylyl transferase"/>
    <property type="match status" value="1"/>
</dbReference>
<evidence type="ECO:0000256" key="10">
    <source>
        <dbReference type="HAMAP-Rule" id="MF_00244"/>
    </source>
</evidence>
<accession>A0A1S8LAA5</accession>
<comment type="catalytic activity">
    <reaction evidence="9 10">
        <text>nicotinate beta-D-ribonucleotide + ATP + H(+) = deamido-NAD(+) + diphosphate</text>
        <dbReference type="Rhea" id="RHEA:22860"/>
        <dbReference type="ChEBI" id="CHEBI:15378"/>
        <dbReference type="ChEBI" id="CHEBI:30616"/>
        <dbReference type="ChEBI" id="CHEBI:33019"/>
        <dbReference type="ChEBI" id="CHEBI:57502"/>
        <dbReference type="ChEBI" id="CHEBI:58437"/>
        <dbReference type="EC" id="2.7.7.18"/>
    </reaction>
</comment>
<dbReference type="RefSeq" id="WP_077833448.1">
    <property type="nucleotide sequence ID" value="NZ_CP096983.1"/>
</dbReference>
<keyword evidence="3 10" id="KW-0662">Pyridine nucleotide biosynthesis</keyword>
<dbReference type="PANTHER" id="PTHR39321:SF3">
    <property type="entry name" value="PHOSPHOPANTETHEINE ADENYLYLTRANSFERASE"/>
    <property type="match status" value="1"/>
</dbReference>
<dbReference type="Gene3D" id="3.40.50.620">
    <property type="entry name" value="HUPs"/>
    <property type="match status" value="1"/>
</dbReference>
<dbReference type="GO" id="GO:0005524">
    <property type="term" value="F:ATP binding"/>
    <property type="evidence" value="ECO:0007669"/>
    <property type="project" value="UniProtKB-KW"/>
</dbReference>
<proteinExistence type="inferred from homology"/>
<dbReference type="NCBIfam" id="TIGR00482">
    <property type="entry name" value="nicotinate (nicotinamide) nucleotide adenylyltransferase"/>
    <property type="match status" value="1"/>
</dbReference>
<comment type="function">
    <text evidence="1 10">Catalyzes the reversible adenylation of nicotinate mononucleotide (NaMN) to nicotinic acid adenine dinucleotide (NaAD).</text>
</comment>
<dbReference type="InterPro" id="IPR014729">
    <property type="entry name" value="Rossmann-like_a/b/a_fold"/>
</dbReference>
<dbReference type="NCBIfam" id="TIGR00125">
    <property type="entry name" value="cyt_tran_rel"/>
    <property type="match status" value="1"/>
</dbReference>
<dbReference type="HAMAP" id="MF_00244">
    <property type="entry name" value="NaMN_adenylyltr"/>
    <property type="match status" value="1"/>
</dbReference>
<keyword evidence="12" id="KW-1185">Reference proteome</keyword>
<evidence type="ECO:0000313" key="11">
    <source>
        <dbReference type="EMBL" id="URZ11108.1"/>
    </source>
</evidence>
<comment type="pathway">
    <text evidence="2 10">Cofactor biosynthesis; NAD(+) biosynthesis; deamido-NAD(+) from nicotinate D-ribonucleotide: step 1/1.</text>
</comment>
<keyword evidence="5 10" id="KW-0548">Nucleotidyltransferase</keyword>
<keyword evidence="7 10" id="KW-0067">ATP-binding</keyword>
<evidence type="ECO:0000256" key="2">
    <source>
        <dbReference type="ARBA" id="ARBA00005019"/>
    </source>
</evidence>
<sequence length="200" mass="23740">MKKKAIFGGTFNPIHNAHLKIALRSLEELKLDEVIFMPSGNPPHKNEKQIAPANLRYEMVREAIKDNCKFKIDDYEIKREGFSYTYKTLEHFSYVEKDVEWFFIAGLDSLMDLEKWKNVNIILNLCKFIVFNRSGYDKEQIAKQKKMLERKYNNSIVFLDIEPIDISSTIIRHKIRRNEYIGDLVPEKIYDIIKKNKLYV</sequence>
<dbReference type="EC" id="2.7.7.18" evidence="10"/>
<dbReference type="EMBL" id="CP096983">
    <property type="protein sequence ID" value="URZ11108.1"/>
    <property type="molecule type" value="Genomic_DNA"/>
</dbReference>
<dbReference type="PANTHER" id="PTHR39321">
    <property type="entry name" value="NICOTINATE-NUCLEOTIDE ADENYLYLTRANSFERASE-RELATED"/>
    <property type="match status" value="1"/>
</dbReference>
<comment type="similarity">
    <text evidence="10">Belongs to the NadD family.</text>
</comment>
<evidence type="ECO:0000256" key="3">
    <source>
        <dbReference type="ARBA" id="ARBA00022642"/>
    </source>
</evidence>
<evidence type="ECO:0000256" key="5">
    <source>
        <dbReference type="ARBA" id="ARBA00022695"/>
    </source>
</evidence>
<keyword evidence="4 10" id="KW-0808">Transferase</keyword>
<dbReference type="Proteomes" id="UP000190951">
    <property type="component" value="Chromosome"/>
</dbReference>
<dbReference type="CDD" id="cd02165">
    <property type="entry name" value="NMNAT"/>
    <property type="match status" value="1"/>
</dbReference>
<evidence type="ECO:0000256" key="4">
    <source>
        <dbReference type="ARBA" id="ARBA00022679"/>
    </source>
</evidence>
<dbReference type="InterPro" id="IPR004821">
    <property type="entry name" value="Cyt_trans-like"/>
</dbReference>
<dbReference type="GO" id="GO:0009435">
    <property type="term" value="P:NAD+ biosynthetic process"/>
    <property type="evidence" value="ECO:0007669"/>
    <property type="project" value="UniProtKB-UniRule"/>
</dbReference>
<dbReference type="GO" id="GO:0004515">
    <property type="term" value="F:nicotinate-nucleotide adenylyltransferase activity"/>
    <property type="evidence" value="ECO:0007669"/>
    <property type="project" value="UniProtKB-UniRule"/>
</dbReference>
<evidence type="ECO:0000313" key="12">
    <source>
        <dbReference type="Proteomes" id="UP000190951"/>
    </source>
</evidence>
<dbReference type="KEGG" id="crw:CROST_018250"/>
<organism evidence="11 12">
    <name type="scientific">Clostridium felsineum</name>
    <dbReference type="NCBI Taxonomy" id="36839"/>
    <lineage>
        <taxon>Bacteria</taxon>
        <taxon>Bacillati</taxon>
        <taxon>Bacillota</taxon>
        <taxon>Clostridia</taxon>
        <taxon>Eubacteriales</taxon>
        <taxon>Clostridiaceae</taxon>
        <taxon>Clostridium</taxon>
    </lineage>
</organism>
<evidence type="ECO:0000256" key="8">
    <source>
        <dbReference type="ARBA" id="ARBA00023027"/>
    </source>
</evidence>
<protein>
    <recommendedName>
        <fullName evidence="10">Probable nicotinate-nucleotide adenylyltransferase</fullName>
        <ecNumber evidence="10">2.7.7.18</ecNumber>
    </recommendedName>
    <alternativeName>
        <fullName evidence="10">Deamido-NAD(+) diphosphorylase</fullName>
    </alternativeName>
    <alternativeName>
        <fullName evidence="10">Deamido-NAD(+) pyrophosphorylase</fullName>
    </alternativeName>
    <alternativeName>
        <fullName evidence="10">Nicotinate mononucleotide adenylyltransferase</fullName>
        <shortName evidence="10">NaMN adenylyltransferase</shortName>
    </alternativeName>
</protein>